<dbReference type="SUPFAM" id="SSF52540">
    <property type="entry name" value="P-loop containing nucleoside triphosphate hydrolases"/>
    <property type="match status" value="1"/>
</dbReference>
<feature type="domain" description="ABC transporter" evidence="10">
    <location>
        <begin position="156"/>
        <end position="400"/>
    </location>
</feature>
<dbReference type="InterPro" id="IPR043926">
    <property type="entry name" value="ABCG_dom"/>
</dbReference>
<comment type="caution">
    <text evidence="11">The sequence shown here is derived from an EMBL/GenBank/DDBJ whole genome shotgun (WGS) entry which is preliminary data.</text>
</comment>
<feature type="region of interest" description="Disordered" evidence="8">
    <location>
        <begin position="72"/>
        <end position="96"/>
    </location>
</feature>
<evidence type="ECO:0000256" key="7">
    <source>
        <dbReference type="ARBA" id="ARBA00023136"/>
    </source>
</evidence>
<keyword evidence="12" id="KW-1185">Reference proteome</keyword>
<evidence type="ECO:0000259" key="10">
    <source>
        <dbReference type="PROSITE" id="PS50893"/>
    </source>
</evidence>
<evidence type="ECO:0000256" key="2">
    <source>
        <dbReference type="ARBA" id="ARBA00022448"/>
    </source>
</evidence>
<keyword evidence="5" id="KW-0067">ATP-binding</keyword>
<evidence type="ECO:0000256" key="4">
    <source>
        <dbReference type="ARBA" id="ARBA00022741"/>
    </source>
</evidence>
<dbReference type="InterPro" id="IPR027417">
    <property type="entry name" value="P-loop_NTPase"/>
</dbReference>
<dbReference type="AlphaFoldDB" id="W7TPW9"/>
<dbReference type="Gene3D" id="3.40.50.300">
    <property type="entry name" value="P-loop containing nucleotide triphosphate hydrolases"/>
    <property type="match status" value="1"/>
</dbReference>
<evidence type="ECO:0000256" key="6">
    <source>
        <dbReference type="ARBA" id="ARBA00022989"/>
    </source>
</evidence>
<dbReference type="GO" id="GO:0140359">
    <property type="term" value="F:ABC-type transporter activity"/>
    <property type="evidence" value="ECO:0007669"/>
    <property type="project" value="InterPro"/>
</dbReference>
<dbReference type="Pfam" id="PF19055">
    <property type="entry name" value="ABC2_membrane_7"/>
    <property type="match status" value="1"/>
</dbReference>
<evidence type="ECO:0000256" key="5">
    <source>
        <dbReference type="ARBA" id="ARBA00022840"/>
    </source>
</evidence>
<proteinExistence type="predicted"/>
<accession>W7TPW9</accession>
<dbReference type="InterPro" id="IPR017871">
    <property type="entry name" value="ABC_transporter-like_CS"/>
</dbReference>
<evidence type="ECO:0000313" key="12">
    <source>
        <dbReference type="Proteomes" id="UP000019335"/>
    </source>
</evidence>
<dbReference type="Pfam" id="PF00005">
    <property type="entry name" value="ABC_tran"/>
    <property type="match status" value="1"/>
</dbReference>
<organism evidence="11 12">
    <name type="scientific">Nannochloropsis gaditana</name>
    <dbReference type="NCBI Taxonomy" id="72520"/>
    <lineage>
        <taxon>Eukaryota</taxon>
        <taxon>Sar</taxon>
        <taxon>Stramenopiles</taxon>
        <taxon>Ochrophyta</taxon>
        <taxon>Eustigmatophyceae</taxon>
        <taxon>Eustigmatales</taxon>
        <taxon>Monodopsidaceae</taxon>
        <taxon>Nannochloropsis</taxon>
    </lineage>
</organism>
<reference evidence="11 12" key="1">
    <citation type="journal article" date="2014" name="Mol. Plant">
        <title>Chromosome Scale Genome Assembly and Transcriptome Profiling of Nannochloropsis gaditana in Nitrogen Depletion.</title>
        <authorList>
            <person name="Corteggiani Carpinelli E."/>
            <person name="Telatin A."/>
            <person name="Vitulo N."/>
            <person name="Forcato C."/>
            <person name="D'Angelo M."/>
            <person name="Schiavon R."/>
            <person name="Vezzi A."/>
            <person name="Giacometti G.M."/>
            <person name="Morosinotto T."/>
            <person name="Valle G."/>
        </authorList>
    </citation>
    <scope>NUCLEOTIDE SEQUENCE [LARGE SCALE GENOMIC DNA]</scope>
    <source>
        <strain evidence="11 12">B-31</strain>
    </source>
</reference>
<dbReference type="GO" id="GO:0005886">
    <property type="term" value="C:plasma membrane"/>
    <property type="evidence" value="ECO:0007669"/>
    <property type="project" value="TreeGrafter"/>
</dbReference>
<dbReference type="PANTHER" id="PTHR48041">
    <property type="entry name" value="ABC TRANSPORTER G FAMILY MEMBER 28"/>
    <property type="match status" value="1"/>
</dbReference>
<feature type="transmembrane region" description="Helical" evidence="9">
    <location>
        <begin position="579"/>
        <end position="602"/>
    </location>
</feature>
<feature type="transmembrane region" description="Helical" evidence="9">
    <location>
        <begin position="639"/>
        <end position="658"/>
    </location>
</feature>
<dbReference type="GO" id="GO:0016887">
    <property type="term" value="F:ATP hydrolysis activity"/>
    <property type="evidence" value="ECO:0007669"/>
    <property type="project" value="InterPro"/>
</dbReference>
<dbReference type="SMART" id="SM00382">
    <property type="entry name" value="AAA"/>
    <property type="match status" value="1"/>
</dbReference>
<dbReference type="Proteomes" id="UP000019335">
    <property type="component" value="Chromosome 5"/>
</dbReference>
<evidence type="ECO:0000256" key="1">
    <source>
        <dbReference type="ARBA" id="ARBA00004141"/>
    </source>
</evidence>
<comment type="subcellular location">
    <subcellularLocation>
        <location evidence="1">Membrane</location>
        <topology evidence="1">Multi-pass membrane protein</topology>
    </subcellularLocation>
</comment>
<dbReference type="InterPro" id="IPR050352">
    <property type="entry name" value="ABCG_transporters"/>
</dbReference>
<keyword evidence="3 9" id="KW-0812">Transmembrane</keyword>
<feature type="transmembrane region" description="Helical" evidence="9">
    <location>
        <begin position="719"/>
        <end position="739"/>
    </location>
</feature>
<evidence type="ECO:0000313" key="11">
    <source>
        <dbReference type="EMBL" id="EWM28107.1"/>
    </source>
</evidence>
<feature type="transmembrane region" description="Helical" evidence="9">
    <location>
        <begin position="493"/>
        <end position="514"/>
    </location>
</feature>
<feature type="transmembrane region" description="Helical" evidence="9">
    <location>
        <begin position="609"/>
        <end position="633"/>
    </location>
</feature>
<keyword evidence="6 9" id="KW-1133">Transmembrane helix</keyword>
<feature type="transmembrane region" description="Helical" evidence="9">
    <location>
        <begin position="534"/>
        <end position="554"/>
    </location>
</feature>
<dbReference type="Pfam" id="PF01061">
    <property type="entry name" value="ABC2_membrane"/>
    <property type="match status" value="1"/>
</dbReference>
<evidence type="ECO:0000256" key="8">
    <source>
        <dbReference type="SAM" id="MobiDB-lite"/>
    </source>
</evidence>
<dbReference type="PROSITE" id="PS50893">
    <property type="entry name" value="ABC_TRANSPORTER_2"/>
    <property type="match status" value="1"/>
</dbReference>
<evidence type="ECO:0000256" key="3">
    <source>
        <dbReference type="ARBA" id="ARBA00022692"/>
    </source>
</evidence>
<sequence length="749" mass="82250">MESDQRSQKGTNVGLHDEIAYESIDSHASPSRLGSMDRLGSSRLVTVGLAYEVCRDRGVVTGIKDAATVEDGTGCPAQGERGPSVDRAGTKSGSSNHLRLPALETAFSTKTQTKLRVSRGKSYEGEHFSLSWTITLQVPIKNPAVGESTDKGLWSLLRKGRSKASSDPPRRTKKTILDGLVGRAEKGQLMAVMGSSGCGKTSFLNCISMRNQSFVGNIFVNEKEIDGRYFSLAGFVHQDDLFLPTETVREHLTFHALLRCDPCVRKDLRLKRVETLIKTVNLEHVSDSLLGGPGSFIRGLSGGERRRVSFATELLSDPVIIFADEFTTGLDASMAKSVCLALRKVAAGGRLVIGTIHQPSSDVFALFTHVMLMTQGRVIYMGPRTALAAYFERQGDPSLLCPPRHNPADFFVTLVALHPQDPVGSQKRIDNLVAIYQASPERVAMSDWQQDVAFPELLLYHRSFKMRHFQASSYTQFRLCFQRNVRALFRDPMSFGAALGSGFITGIILGLAYATAPNAPATAEHVRNTEGLFFLANLQVFLIILYATIMAFSAETKVFMRENQAGANRVGAYYLSKTFTGWAVEIAMPFVFALLVWALAGLQRSPEGFFIFAGVMILNALCFGSIGYCLAAMTSDPQIAMAIAPVLVLPNVVFSGIMYDLSLTYGFREFLAYISILRYAQAAMLINEFPPSSTRFTSEIPNQEAVLEGLNAFPLSTNLWALASAAVVFRIIAYLILLLRTTRERIVVR</sequence>
<dbReference type="OrthoDB" id="66620at2759"/>
<protein>
    <submittedName>
        <fullName evidence="11">Abc subfamily abcg</fullName>
    </submittedName>
</protein>
<dbReference type="InterPro" id="IPR003439">
    <property type="entry name" value="ABC_transporter-like_ATP-bd"/>
</dbReference>
<name>W7TPW9_9STRA</name>
<dbReference type="GO" id="GO:0005524">
    <property type="term" value="F:ATP binding"/>
    <property type="evidence" value="ECO:0007669"/>
    <property type="project" value="UniProtKB-KW"/>
</dbReference>
<dbReference type="InterPro" id="IPR003593">
    <property type="entry name" value="AAA+_ATPase"/>
</dbReference>
<gene>
    <name evidence="11" type="ORF">Naga_100036g16</name>
</gene>
<dbReference type="InterPro" id="IPR013525">
    <property type="entry name" value="ABC2_TM"/>
</dbReference>
<keyword evidence="4" id="KW-0547">Nucleotide-binding</keyword>
<dbReference type="PANTHER" id="PTHR48041:SF139">
    <property type="entry name" value="PROTEIN SCARLET"/>
    <property type="match status" value="1"/>
</dbReference>
<keyword evidence="2" id="KW-0813">Transport</keyword>
<evidence type="ECO:0000256" key="9">
    <source>
        <dbReference type="SAM" id="Phobius"/>
    </source>
</evidence>
<keyword evidence="7 9" id="KW-0472">Membrane</keyword>
<dbReference type="PROSITE" id="PS00211">
    <property type="entry name" value="ABC_TRANSPORTER_1"/>
    <property type="match status" value="1"/>
</dbReference>
<dbReference type="EMBL" id="AZIL01000353">
    <property type="protein sequence ID" value="EWM28107.1"/>
    <property type="molecule type" value="Genomic_DNA"/>
</dbReference>